<organism evidence="2 3">
    <name type="scientific">Lentisphaera profundi</name>
    <dbReference type="NCBI Taxonomy" id="1658616"/>
    <lineage>
        <taxon>Bacteria</taxon>
        <taxon>Pseudomonadati</taxon>
        <taxon>Lentisphaerota</taxon>
        <taxon>Lentisphaeria</taxon>
        <taxon>Lentisphaerales</taxon>
        <taxon>Lentisphaeraceae</taxon>
        <taxon>Lentisphaera</taxon>
    </lineage>
</organism>
<protein>
    <recommendedName>
        <fullName evidence="4">Glycosyl hydrolase-like 10 domain-containing protein</fullName>
    </recommendedName>
</protein>
<reference evidence="2 3" key="1">
    <citation type="submission" date="2023-02" db="EMBL/GenBank/DDBJ databases">
        <title>Genome sequence of Lentisphaera profundi SAORIC-696.</title>
        <authorList>
            <person name="Kim e."/>
            <person name="Cho J.-C."/>
            <person name="Choi A."/>
            <person name="Kang I."/>
        </authorList>
    </citation>
    <scope>NUCLEOTIDE SEQUENCE [LARGE SCALE GENOMIC DNA]</scope>
    <source>
        <strain evidence="2 3">SAORIC-696</strain>
    </source>
</reference>
<proteinExistence type="predicted"/>
<dbReference type="Proteomes" id="UP001214250">
    <property type="component" value="Chromosome 1"/>
</dbReference>
<dbReference type="Gene3D" id="3.20.20.70">
    <property type="entry name" value="Aldolase class I"/>
    <property type="match status" value="1"/>
</dbReference>
<evidence type="ECO:0000256" key="1">
    <source>
        <dbReference type="SAM" id="SignalP"/>
    </source>
</evidence>
<sequence>MKDPKRYMNNLSLIIVSLILSLVNTQLQADETSKPVTYANGKLENGIISIVFNLKEGDFSILDSQSKEILLSEAKFGLPSGRRPTSVKFLKVEDVKDVLGLGKKVILMVSDSNLLRYSDDTYGHLPAQHLFSYTLYRNNPALVFGFGLKTPDYLSMRLMKSDLLKGAQLFGGKTIKNLKTLNGSAGAQSTLVSSKNSRICVNNLMLTGLVGGTRKTAVWGGLRYNEFAAVNTLDHSSIGFYAEDPVGRLIEEGQTYFAKDTFYLDVHTSEPFEALERYGLAMRAANKARPNIYDFPITCGWSVSHVSKLPNINNSAKLIEELELANKSGLTRYTDVSLRLEPDKYNLNTEQGWWDDAHMQTFKHLVPPYETIAKWSKAMRARKGIPYIYMQLGMPSDDFSRKFPQYLLFNDASKVDKRTPGKGWTGRVKHPHHQPYATYDYTDKEFSKHFVKAWKKLSDDGIRGVKVDYAATGWRPEGGFDDRYSTCNAAYRRAFKLLREAFGKDGFIDERNLGVSGRPCLDVTAGLVDTQRTWADSNKFVPQMVSKSGLRWYKNRTVFNYYSDTKTVHGHSQDILESMLTMNFLSSGRLDLSSSYSLFTPKITHTVSRTYPHYKEPKTARPLDAFTGGKDPQVYDLELTPDWHQLVLYNTEKRASVVSTSLSGERVDNALGLDPKGTYHAYDFWSDKYLGKLPGTARIEQKLKANCSAMISIRKATPCPQVISTDRHILQGWVDLADLNWDPASKTLSGTAKVIGGEPFKIVIANNGHKLLKAATTGGKSDIKAHSAAGLNCLILSSANTTELKWKLKYK</sequence>
<evidence type="ECO:0008006" key="4">
    <source>
        <dbReference type="Google" id="ProtNLM"/>
    </source>
</evidence>
<dbReference type="EMBL" id="CP117811">
    <property type="protein sequence ID" value="WDE96472.1"/>
    <property type="molecule type" value="Genomic_DNA"/>
</dbReference>
<keyword evidence="3" id="KW-1185">Reference proteome</keyword>
<keyword evidence="1" id="KW-0732">Signal</keyword>
<feature type="chain" id="PRO_5045307812" description="Glycosyl hydrolase-like 10 domain-containing protein" evidence="1">
    <location>
        <begin position="30"/>
        <end position="811"/>
    </location>
</feature>
<gene>
    <name evidence="2" type="ORF">PQO03_00645</name>
</gene>
<dbReference type="SUPFAM" id="SSF51445">
    <property type="entry name" value="(Trans)glycosidases"/>
    <property type="match status" value="1"/>
</dbReference>
<evidence type="ECO:0000313" key="3">
    <source>
        <dbReference type="Proteomes" id="UP001214250"/>
    </source>
</evidence>
<name>A0ABY7VRX6_9BACT</name>
<evidence type="ECO:0000313" key="2">
    <source>
        <dbReference type="EMBL" id="WDE96472.1"/>
    </source>
</evidence>
<feature type="signal peptide" evidence="1">
    <location>
        <begin position="1"/>
        <end position="29"/>
    </location>
</feature>
<dbReference type="RefSeq" id="WP_274150537.1">
    <property type="nucleotide sequence ID" value="NZ_CP117811.1"/>
</dbReference>
<dbReference type="InterPro" id="IPR013785">
    <property type="entry name" value="Aldolase_TIM"/>
</dbReference>
<dbReference type="InterPro" id="IPR017853">
    <property type="entry name" value="GH"/>
</dbReference>
<accession>A0ABY7VRX6</accession>